<accession>A0AAN8S701</accession>
<comment type="caution">
    <text evidence="1">The sequence shown here is derived from an EMBL/GenBank/DDBJ whole genome shotgun (WGS) entry which is preliminary data.</text>
</comment>
<protein>
    <submittedName>
        <fullName evidence="1">Uncharacterized protein</fullName>
    </submittedName>
</protein>
<evidence type="ECO:0000313" key="1">
    <source>
        <dbReference type="EMBL" id="KAK6636341.1"/>
    </source>
</evidence>
<gene>
    <name evidence="1" type="ORF">RUM43_010001</name>
</gene>
<reference evidence="1 2" key="1">
    <citation type="submission" date="2023-10" db="EMBL/GenBank/DDBJ databases">
        <title>Genomes of two closely related lineages of the louse Polyplax serrata with different host specificities.</title>
        <authorList>
            <person name="Martinu J."/>
            <person name="Tarabai H."/>
            <person name="Stefka J."/>
            <person name="Hypsa V."/>
        </authorList>
    </citation>
    <scope>NUCLEOTIDE SEQUENCE [LARGE SCALE GENOMIC DNA]</scope>
    <source>
        <strain evidence="1">HR10_N</strain>
    </source>
</reference>
<evidence type="ECO:0000313" key="2">
    <source>
        <dbReference type="Proteomes" id="UP001372834"/>
    </source>
</evidence>
<dbReference type="AlphaFoldDB" id="A0AAN8S701"/>
<proteinExistence type="predicted"/>
<dbReference type="Proteomes" id="UP001372834">
    <property type="component" value="Unassembled WGS sequence"/>
</dbReference>
<dbReference type="EMBL" id="JAWJWE010000004">
    <property type="protein sequence ID" value="KAK6636341.1"/>
    <property type="molecule type" value="Genomic_DNA"/>
</dbReference>
<sequence>MAQREVNSAPAFLCLCHVQEMRISQRKRAKRKRASLSVKNEKRVICLRRKKNCVGRGNVEVFLKLGANKNTVLLRNKQAHLPIIPHTQAEGDYKTARMTDYTHYTHSSSHGIIRNHLVTPLDARVYVFRVKLLLMLFFTF</sequence>
<name>A0AAN8S701_POLSC</name>
<organism evidence="1 2">
    <name type="scientific">Polyplax serrata</name>
    <name type="common">Common mouse louse</name>
    <dbReference type="NCBI Taxonomy" id="468196"/>
    <lineage>
        <taxon>Eukaryota</taxon>
        <taxon>Metazoa</taxon>
        <taxon>Ecdysozoa</taxon>
        <taxon>Arthropoda</taxon>
        <taxon>Hexapoda</taxon>
        <taxon>Insecta</taxon>
        <taxon>Pterygota</taxon>
        <taxon>Neoptera</taxon>
        <taxon>Paraneoptera</taxon>
        <taxon>Psocodea</taxon>
        <taxon>Troctomorpha</taxon>
        <taxon>Phthiraptera</taxon>
        <taxon>Anoplura</taxon>
        <taxon>Polyplacidae</taxon>
        <taxon>Polyplax</taxon>
    </lineage>
</organism>